<feature type="region of interest" description="Disordered" evidence="1">
    <location>
        <begin position="103"/>
        <end position="130"/>
    </location>
</feature>
<dbReference type="EMBL" id="GALX01001380">
    <property type="protein sequence ID" value="JAB67086.1"/>
    <property type="molecule type" value="Transcribed_RNA"/>
</dbReference>
<feature type="non-terminal residue" evidence="2">
    <location>
        <position position="1"/>
    </location>
</feature>
<accession>V5IAD4</accession>
<evidence type="ECO:0000313" key="2">
    <source>
        <dbReference type="EMBL" id="JAB67086.1"/>
    </source>
</evidence>
<dbReference type="Pfam" id="PF10775">
    <property type="entry name" value="ATP_sub_h"/>
    <property type="match status" value="1"/>
</dbReference>
<reference evidence="2" key="1">
    <citation type="submission" date="2013-07" db="EMBL/GenBank/DDBJ databases">
        <title>Midgut Transcriptome Profiling of Anoplphora glabripennis, a Lignocellulose Degrading, Wood-Boring Cerambycid.</title>
        <authorList>
            <person name="Scully E.D."/>
            <person name="Hoover K."/>
            <person name="Carlson J.E."/>
            <person name="Tien M."/>
            <person name="Geib S.M."/>
        </authorList>
    </citation>
    <scope>NUCLEOTIDE SEQUENCE</scope>
</reference>
<proteinExistence type="predicted"/>
<evidence type="ECO:0000256" key="1">
    <source>
        <dbReference type="SAM" id="MobiDB-lite"/>
    </source>
</evidence>
<dbReference type="AlphaFoldDB" id="V5IAD4"/>
<dbReference type="GO" id="GO:0046933">
    <property type="term" value="F:proton-transporting ATP synthase activity, rotational mechanism"/>
    <property type="evidence" value="ECO:0007669"/>
    <property type="project" value="TreeGrafter"/>
</dbReference>
<protein>
    <submittedName>
        <fullName evidence="2">ATP synthase subunit H, mitochondrial</fullName>
    </submittedName>
</protein>
<gene>
    <name evidence="2" type="primary">ATP14</name>
</gene>
<name>V5IAD4_ANOGL</name>
<feature type="region of interest" description="Disordered" evidence="1">
    <location>
        <begin position="65"/>
        <end position="84"/>
    </location>
</feature>
<feature type="compositionally biased region" description="Acidic residues" evidence="1">
    <location>
        <begin position="115"/>
        <end position="130"/>
    </location>
</feature>
<dbReference type="PANTHER" id="PTHR28207">
    <property type="entry name" value="ATP SYNTHASE SUBUNIT H, MITOCHONDRIAL"/>
    <property type="match status" value="1"/>
</dbReference>
<dbReference type="PANTHER" id="PTHR28207:SF1">
    <property type="entry name" value="ATP SYNTHASE SUBUNIT H, MITOCHONDRIAL"/>
    <property type="match status" value="1"/>
</dbReference>
<organism evidence="2">
    <name type="scientific">Anoplophora glabripennis</name>
    <name type="common">Asian longhorn beetle</name>
    <name type="synonym">Anoplophora nobilis</name>
    <dbReference type="NCBI Taxonomy" id="217634"/>
    <lineage>
        <taxon>Eukaryota</taxon>
        <taxon>Metazoa</taxon>
        <taxon>Ecdysozoa</taxon>
        <taxon>Arthropoda</taxon>
        <taxon>Hexapoda</taxon>
        <taxon>Insecta</taxon>
        <taxon>Pterygota</taxon>
        <taxon>Neoptera</taxon>
        <taxon>Endopterygota</taxon>
        <taxon>Coleoptera</taxon>
        <taxon>Polyphaga</taxon>
        <taxon>Cucujiformia</taxon>
        <taxon>Chrysomeloidea</taxon>
        <taxon>Cerambycidae</taxon>
        <taxon>Lamiinae</taxon>
        <taxon>Lamiini</taxon>
        <taxon>Anoplophora</taxon>
    </lineage>
</organism>
<dbReference type="InterPro" id="IPR019711">
    <property type="entry name" value="ATP_synth_F0_suH"/>
</dbReference>
<sequence length="130" mass="14506">LRTPHQHGWIPFNSNQLNQSIMFAARRIMTQRVSVRAFSAMPARKNIIQDLYINELKAFKPTPLSAKDAEGATRPWTKPVAPQQPAAEIDAAELADYEAAEVEVASHTTGSAAEASEEWFVLEEPEDNHH</sequence>